<protein>
    <submittedName>
        <fullName evidence="1">Uncharacterized protein</fullName>
    </submittedName>
</protein>
<reference evidence="1" key="1">
    <citation type="journal article" date="2015" name="Nature">
        <title>Complex archaea that bridge the gap between prokaryotes and eukaryotes.</title>
        <authorList>
            <person name="Spang A."/>
            <person name="Saw J.H."/>
            <person name="Jorgensen S.L."/>
            <person name="Zaremba-Niedzwiedzka K."/>
            <person name="Martijn J."/>
            <person name="Lind A.E."/>
            <person name="van Eijk R."/>
            <person name="Schleper C."/>
            <person name="Guy L."/>
            <person name="Ettema T.J."/>
        </authorList>
    </citation>
    <scope>NUCLEOTIDE SEQUENCE</scope>
</reference>
<proteinExistence type="predicted"/>
<gene>
    <name evidence="1" type="ORF">LCGC14_2639740</name>
</gene>
<dbReference type="AlphaFoldDB" id="A0A0F8ZY08"/>
<evidence type="ECO:0000313" key="1">
    <source>
        <dbReference type="EMBL" id="KKK98738.1"/>
    </source>
</evidence>
<accession>A0A0F8ZY08</accession>
<dbReference type="EMBL" id="LAZR01045493">
    <property type="protein sequence ID" value="KKK98738.1"/>
    <property type="molecule type" value="Genomic_DNA"/>
</dbReference>
<feature type="non-terminal residue" evidence="1">
    <location>
        <position position="1"/>
    </location>
</feature>
<comment type="caution">
    <text evidence="1">The sequence shown here is derived from an EMBL/GenBank/DDBJ whole genome shotgun (WGS) entry which is preliminary data.</text>
</comment>
<name>A0A0F8ZY08_9ZZZZ</name>
<sequence length="242" mass="28106">PSSSAHSYLDPTRKTWRFSVLVTAIGKAEVLKACDVAQAAKLLVEKLKSDIYNAYSLRLKELNEEQKKLQGMTSDSRKRLEKLLHEGESKGLFPENFELIIKRGARLESMQEDLRVALAGKRARKKALASEIPRLTTVAREKTAADPVTRELEKIVVLQKEQLQKVREMTKERRAAVVSDLEVAQRMIKTRLKDIDRAIFYTEKVWNRVRRQDYFYPDRASVFLNDRAHIEKRLDRLRKKQA</sequence>
<organism evidence="1">
    <name type="scientific">marine sediment metagenome</name>
    <dbReference type="NCBI Taxonomy" id="412755"/>
    <lineage>
        <taxon>unclassified sequences</taxon>
        <taxon>metagenomes</taxon>
        <taxon>ecological metagenomes</taxon>
    </lineage>
</organism>